<dbReference type="Proteomes" id="UP000594638">
    <property type="component" value="Unassembled WGS sequence"/>
</dbReference>
<comment type="caution">
    <text evidence="2">The sequence shown here is derived from an EMBL/GenBank/DDBJ whole genome shotgun (WGS) entry which is preliminary data.</text>
</comment>
<keyword evidence="3" id="KW-1185">Reference proteome</keyword>
<dbReference type="AlphaFoldDB" id="A0A8S0SJK0"/>
<evidence type="ECO:0000313" key="2">
    <source>
        <dbReference type="EMBL" id="CAA2993023.1"/>
    </source>
</evidence>
<dbReference type="Gramene" id="OE9A107017T1">
    <property type="protein sequence ID" value="OE9A107017C1"/>
    <property type="gene ID" value="OE9A107017"/>
</dbReference>
<dbReference type="SUPFAM" id="SSF53098">
    <property type="entry name" value="Ribonuclease H-like"/>
    <property type="match status" value="1"/>
</dbReference>
<accession>A0A8S0SJK0</accession>
<dbReference type="SMART" id="SM00597">
    <property type="entry name" value="ZnF_TTF"/>
    <property type="match status" value="1"/>
</dbReference>
<dbReference type="PANTHER" id="PTHR11697">
    <property type="entry name" value="GENERAL TRANSCRIPTION FACTOR 2-RELATED ZINC FINGER PROTEIN"/>
    <property type="match status" value="1"/>
</dbReference>
<dbReference type="EMBL" id="CACTIH010005444">
    <property type="protein sequence ID" value="CAA2993023.1"/>
    <property type="molecule type" value="Genomic_DNA"/>
</dbReference>
<evidence type="ECO:0000259" key="1">
    <source>
        <dbReference type="SMART" id="SM00597"/>
    </source>
</evidence>
<sequence length="791" mass="90816">MDKYFKRKSTHSCDDQNIIERNVREKRDQNNVDVDIDVDVGDVGDVDVAQLPLDPGLRVPIQNYDVNVQDVIRTAYMQRGPCQPRSHAFPSTRMGNKDRRFCVSWYNEHPTWLEYSIAKDAVFCFYCYLFSLSGGSFVKEGFSNWKKKEYIRKHVGASSSAHNQARVKYELFKNQKQSSRTCLVKQSHQARTDYQIRLNASIDCVRFLLSQGMAFRGYDESEDSNNQGNFLKLLHWLCDHNAEIKAVALLNAPENFKLTSPRVQKDIVSAIASECLHVIIKDVRDSFFSILVDESRDISMKEQMSVIIRYVKNGCVLEHFIGVIHVLSITAASLKVAIDQLFSTHNLSISNLRGQGYNGASNMRGEYNGLKALILKENPSAYYIHCFAHQLQLAFVAVAQKHPNIETFFTIVHKLVNIVGGSVKRNDLIQENQRLKILESLSVSEISSRWGLNQEITLQRPGDTRWGSHYSCLINLIVMFPTIVDVIEMIATDTTSTGTRGDVCISLELMLRFEFAFNLHLMKIILGISNELSRVLQRKDQDIVNAMRLVQICKAQLQAMRDDGWDSFFELVCSFCETHLINVPNMNDMFITLGRSQRETVTNLHHFRVEMFYAVIDMQLQELNDRFSEINNDLLLCVACLSPNDSFTAFDKTKVLRLCQYYPVDFDAVDILKLEDQLDTYILDMRTFGEFEGLQGISDLAQKLVAKNKYKVYSLVYKLVTLALVLPVATATVERAFFAMTYVKNRLCNQIGDQWLNDSLIAYIEKDVFDKIENDVIMERYQSMRTRKEQL</sequence>
<protein>
    <submittedName>
        <fullName evidence="2">Zinc finger MYM-type 1-like</fullName>
    </submittedName>
</protein>
<name>A0A8S0SJK0_OLEEU</name>
<feature type="domain" description="TTF-type" evidence="1">
    <location>
        <begin position="97"/>
        <end position="193"/>
    </location>
</feature>
<dbReference type="InterPro" id="IPR055298">
    <property type="entry name" value="AtLOH3-like"/>
</dbReference>
<gene>
    <name evidence="2" type="ORF">OLEA9_A107017</name>
</gene>
<evidence type="ECO:0000313" key="3">
    <source>
        <dbReference type="Proteomes" id="UP000594638"/>
    </source>
</evidence>
<dbReference type="PANTHER" id="PTHR11697:SF230">
    <property type="entry name" value="ZINC FINGER, MYM DOMAIN CONTAINING 1"/>
    <property type="match status" value="1"/>
</dbReference>
<dbReference type="InterPro" id="IPR025398">
    <property type="entry name" value="DUF4371"/>
</dbReference>
<organism evidence="2 3">
    <name type="scientific">Olea europaea subsp. europaea</name>
    <dbReference type="NCBI Taxonomy" id="158383"/>
    <lineage>
        <taxon>Eukaryota</taxon>
        <taxon>Viridiplantae</taxon>
        <taxon>Streptophyta</taxon>
        <taxon>Embryophyta</taxon>
        <taxon>Tracheophyta</taxon>
        <taxon>Spermatophyta</taxon>
        <taxon>Magnoliopsida</taxon>
        <taxon>eudicotyledons</taxon>
        <taxon>Gunneridae</taxon>
        <taxon>Pentapetalae</taxon>
        <taxon>asterids</taxon>
        <taxon>lamiids</taxon>
        <taxon>Lamiales</taxon>
        <taxon>Oleaceae</taxon>
        <taxon>Oleeae</taxon>
        <taxon>Olea</taxon>
    </lineage>
</organism>
<dbReference type="Pfam" id="PF14291">
    <property type="entry name" value="DUF4371"/>
    <property type="match status" value="1"/>
</dbReference>
<dbReference type="InterPro" id="IPR012337">
    <property type="entry name" value="RNaseH-like_sf"/>
</dbReference>
<reference evidence="2 3" key="1">
    <citation type="submission" date="2019-12" db="EMBL/GenBank/DDBJ databases">
        <authorList>
            <person name="Alioto T."/>
            <person name="Alioto T."/>
            <person name="Gomez Garrido J."/>
        </authorList>
    </citation>
    <scope>NUCLEOTIDE SEQUENCE [LARGE SCALE GENOMIC DNA]</scope>
</reference>
<dbReference type="OrthoDB" id="1929285at2759"/>
<dbReference type="InterPro" id="IPR006580">
    <property type="entry name" value="Znf_TTF"/>
</dbReference>
<proteinExistence type="predicted"/>